<feature type="coiled-coil region" evidence="1">
    <location>
        <begin position="22"/>
        <end position="66"/>
    </location>
</feature>
<organism evidence="2 3">
    <name type="scientific">Ampelomyces quisqualis</name>
    <name type="common">Powdery mildew agent</name>
    <dbReference type="NCBI Taxonomy" id="50730"/>
    <lineage>
        <taxon>Eukaryota</taxon>
        <taxon>Fungi</taxon>
        <taxon>Dikarya</taxon>
        <taxon>Ascomycota</taxon>
        <taxon>Pezizomycotina</taxon>
        <taxon>Dothideomycetes</taxon>
        <taxon>Pleosporomycetidae</taxon>
        <taxon>Pleosporales</taxon>
        <taxon>Pleosporineae</taxon>
        <taxon>Phaeosphaeriaceae</taxon>
        <taxon>Ampelomyces</taxon>
    </lineage>
</organism>
<name>A0A6A5QIR0_AMPQU</name>
<evidence type="ECO:0000256" key="1">
    <source>
        <dbReference type="SAM" id="Coils"/>
    </source>
</evidence>
<feature type="coiled-coil region" evidence="1">
    <location>
        <begin position="112"/>
        <end position="164"/>
    </location>
</feature>
<dbReference type="Proteomes" id="UP000800096">
    <property type="component" value="Unassembled WGS sequence"/>
</dbReference>
<evidence type="ECO:0000313" key="2">
    <source>
        <dbReference type="EMBL" id="KAF1914586.1"/>
    </source>
</evidence>
<evidence type="ECO:0000313" key="3">
    <source>
        <dbReference type="Proteomes" id="UP000800096"/>
    </source>
</evidence>
<protein>
    <submittedName>
        <fullName evidence="2">Uncharacterized protein</fullName>
    </submittedName>
</protein>
<dbReference type="AlphaFoldDB" id="A0A6A5QIR0"/>
<gene>
    <name evidence="2" type="ORF">BDU57DRAFT_298463</name>
</gene>
<dbReference type="EMBL" id="ML979137">
    <property type="protein sequence ID" value="KAF1914586.1"/>
    <property type="molecule type" value="Genomic_DNA"/>
</dbReference>
<keyword evidence="1" id="KW-0175">Coiled coil</keyword>
<reference evidence="2" key="1">
    <citation type="journal article" date="2020" name="Stud. Mycol.">
        <title>101 Dothideomycetes genomes: a test case for predicting lifestyles and emergence of pathogens.</title>
        <authorList>
            <person name="Haridas S."/>
            <person name="Albert R."/>
            <person name="Binder M."/>
            <person name="Bloem J."/>
            <person name="Labutti K."/>
            <person name="Salamov A."/>
            <person name="Andreopoulos B."/>
            <person name="Baker S."/>
            <person name="Barry K."/>
            <person name="Bills G."/>
            <person name="Bluhm B."/>
            <person name="Cannon C."/>
            <person name="Castanera R."/>
            <person name="Culley D."/>
            <person name="Daum C."/>
            <person name="Ezra D."/>
            <person name="Gonzalez J."/>
            <person name="Henrissat B."/>
            <person name="Kuo A."/>
            <person name="Liang C."/>
            <person name="Lipzen A."/>
            <person name="Lutzoni F."/>
            <person name="Magnuson J."/>
            <person name="Mondo S."/>
            <person name="Nolan M."/>
            <person name="Ohm R."/>
            <person name="Pangilinan J."/>
            <person name="Park H.-J."/>
            <person name="Ramirez L."/>
            <person name="Alfaro M."/>
            <person name="Sun H."/>
            <person name="Tritt A."/>
            <person name="Yoshinaga Y."/>
            <person name="Zwiers L.-H."/>
            <person name="Turgeon B."/>
            <person name="Goodwin S."/>
            <person name="Spatafora J."/>
            <person name="Crous P."/>
            <person name="Grigoriev I."/>
        </authorList>
    </citation>
    <scope>NUCLEOTIDE SEQUENCE</scope>
    <source>
        <strain evidence="2">HMLAC05119</strain>
    </source>
</reference>
<accession>A0A6A5QIR0</accession>
<sequence>MSLIDDPGDLLLQEYNAHTVTKNDLARAKDDLDRTKNDLAEAQKLNKQLEAKVKSLQGEKNWLTRKMMGPAAPSASSSEISALRIQALENQVAHFRQAASPAAYSGAIERDHALLKKENAILENTKDKLVDQIDRLKTTISDQKKKHTDEQRTLTKELKAVQMQLATHHPQPPQEQPTNHYSWHFTQNITMAPPVMPVAQHPIYTASQAADSLRTLAIEDVTDTPMIDVAMPLYRGRCRNETSRSPCAVPQCPWVHQEQVDNFSPSVIAALPANSNDARIRLRFGEL</sequence>
<proteinExistence type="predicted"/>
<keyword evidence="3" id="KW-1185">Reference proteome</keyword>